<dbReference type="Pfam" id="PF13098">
    <property type="entry name" value="Thioredoxin_2"/>
    <property type="match status" value="1"/>
</dbReference>
<evidence type="ECO:0000259" key="8">
    <source>
        <dbReference type="PROSITE" id="PS51352"/>
    </source>
</evidence>
<dbReference type="InterPro" id="IPR033954">
    <property type="entry name" value="DiS-bond_Isoase_DsbC/G"/>
</dbReference>
<keyword evidence="6 7" id="KW-0676">Redox-active center</keyword>
<evidence type="ECO:0000256" key="2">
    <source>
        <dbReference type="ARBA" id="ARBA00009813"/>
    </source>
</evidence>
<comment type="caution">
    <text evidence="9">The sequence shown here is derived from an EMBL/GenBank/DDBJ whole genome shotgun (WGS) entry which is preliminary data.</text>
</comment>
<keyword evidence="4 7" id="KW-0574">Periplasm</keyword>
<protein>
    <recommendedName>
        <fullName evidence="7">Thiol:disulfide interchange protein</fullName>
    </recommendedName>
</protein>
<feature type="domain" description="Thioredoxin" evidence="8">
    <location>
        <begin position="105"/>
        <end position="245"/>
    </location>
</feature>
<gene>
    <name evidence="9" type="primary">dsbC</name>
    <name evidence="9" type="ORF">FEMY_19110</name>
</gene>
<dbReference type="SUPFAM" id="SSF52833">
    <property type="entry name" value="Thioredoxin-like"/>
    <property type="match status" value="1"/>
</dbReference>
<dbReference type="Proteomes" id="UP000075653">
    <property type="component" value="Unassembled WGS sequence"/>
</dbReference>
<dbReference type="InterPro" id="IPR012336">
    <property type="entry name" value="Thioredoxin-like_fold"/>
</dbReference>
<dbReference type="InterPro" id="IPR013766">
    <property type="entry name" value="Thioredoxin_domain"/>
</dbReference>
<evidence type="ECO:0000256" key="5">
    <source>
        <dbReference type="ARBA" id="ARBA00023157"/>
    </source>
</evidence>
<evidence type="ECO:0000256" key="7">
    <source>
        <dbReference type="RuleBase" id="RU364038"/>
    </source>
</evidence>
<sequence>MESGVRWKDWLGRFWSGALLGTVLAGAQADEALVRQHLQQKLPKLAPHVLQIHPAHALGLYELYTDDRQILYVDEAVTTLVAGDLIEAHNLHNMTEARLKILGAVKPSDLPLNLALKRVKGNGKRVVAVFSDPDCPFCRKLEKELSSITDVTVYTFLYPIASLHPDAPERSHWIACSKDPEKAWEDYQLRNIEPIHHECQDQLKEVQNLGEKYRISGTPTLVFADGEVVPGALPRAELEKALGPH</sequence>
<dbReference type="InterPro" id="IPR018950">
    <property type="entry name" value="DiS-bond_isomerase_DsbC/G_N"/>
</dbReference>
<reference evidence="9 10" key="1">
    <citation type="submission" date="2016-01" db="EMBL/GenBank/DDBJ databases">
        <title>Genome sequence of the acidophilic iron oxidising Ferrovum strain Z-31.</title>
        <authorList>
            <person name="Poehlein A."/>
            <person name="Ullrich S.R."/>
            <person name="Schloemann M."/>
            <person name="Muehling M."/>
            <person name="Daniel R."/>
        </authorList>
    </citation>
    <scope>NUCLEOTIDE SEQUENCE [LARGE SCALE GENOMIC DNA]</scope>
    <source>
        <strain evidence="9 10">Z-31</strain>
    </source>
</reference>
<dbReference type="PANTHER" id="PTHR35272">
    <property type="entry name" value="THIOL:DISULFIDE INTERCHANGE PROTEIN DSBC-RELATED"/>
    <property type="match status" value="1"/>
</dbReference>
<dbReference type="EMBL" id="LRRD01000050">
    <property type="protein sequence ID" value="KXW57558.1"/>
    <property type="molecule type" value="Genomic_DNA"/>
</dbReference>
<keyword evidence="3 7" id="KW-0732">Signal</keyword>
<evidence type="ECO:0000256" key="1">
    <source>
        <dbReference type="ARBA" id="ARBA00004418"/>
    </source>
</evidence>
<proteinExistence type="inferred from homology"/>
<comment type="subcellular location">
    <subcellularLocation>
        <location evidence="1 7">Periplasm</location>
    </subcellularLocation>
</comment>
<evidence type="ECO:0000256" key="4">
    <source>
        <dbReference type="ARBA" id="ARBA00022764"/>
    </source>
</evidence>
<keyword evidence="5" id="KW-1015">Disulfide bond</keyword>
<dbReference type="InterPro" id="IPR009094">
    <property type="entry name" value="DiS-bond_isomerase_DsbC/G_N_sf"/>
</dbReference>
<name>A0A149VWK9_9PROT</name>
<accession>A0A149VWK9</accession>
<dbReference type="AlphaFoldDB" id="A0A149VWK9"/>
<evidence type="ECO:0000313" key="10">
    <source>
        <dbReference type="Proteomes" id="UP000075653"/>
    </source>
</evidence>
<evidence type="ECO:0000313" key="9">
    <source>
        <dbReference type="EMBL" id="KXW57558.1"/>
    </source>
</evidence>
<dbReference type="Pfam" id="PF10411">
    <property type="entry name" value="DsbC_N"/>
    <property type="match status" value="1"/>
</dbReference>
<dbReference type="PANTHER" id="PTHR35272:SF3">
    <property type="entry name" value="THIOL:DISULFIDE INTERCHANGE PROTEIN DSBC"/>
    <property type="match status" value="1"/>
</dbReference>
<evidence type="ECO:0000256" key="3">
    <source>
        <dbReference type="ARBA" id="ARBA00022729"/>
    </source>
</evidence>
<dbReference type="InterPro" id="IPR051470">
    <property type="entry name" value="Thiol:disulfide_interchange"/>
</dbReference>
<evidence type="ECO:0000256" key="6">
    <source>
        <dbReference type="ARBA" id="ARBA00023284"/>
    </source>
</evidence>
<dbReference type="InterPro" id="IPR036249">
    <property type="entry name" value="Thioredoxin-like_sf"/>
</dbReference>
<dbReference type="Gene3D" id="3.40.30.10">
    <property type="entry name" value="Glutaredoxin"/>
    <property type="match status" value="1"/>
</dbReference>
<organism evidence="9 10">
    <name type="scientific">Ferrovum myxofaciens</name>
    <dbReference type="NCBI Taxonomy" id="416213"/>
    <lineage>
        <taxon>Bacteria</taxon>
        <taxon>Pseudomonadati</taxon>
        <taxon>Pseudomonadota</taxon>
        <taxon>Betaproteobacteria</taxon>
        <taxon>Ferrovales</taxon>
        <taxon>Ferrovaceae</taxon>
        <taxon>Ferrovum</taxon>
    </lineage>
</organism>
<dbReference type="CDD" id="cd03020">
    <property type="entry name" value="DsbA_DsbC_DsbG"/>
    <property type="match status" value="1"/>
</dbReference>
<comment type="similarity">
    <text evidence="2 7">Belongs to the thioredoxin family. DsbC subfamily.</text>
</comment>
<dbReference type="PROSITE" id="PS51352">
    <property type="entry name" value="THIOREDOXIN_2"/>
    <property type="match status" value="1"/>
</dbReference>
<dbReference type="PATRIC" id="fig|1789004.3.peg.1962"/>
<dbReference type="Gene3D" id="3.10.450.70">
    <property type="entry name" value="Disulphide bond isomerase, DsbC/G, N-terminal"/>
    <property type="match status" value="1"/>
</dbReference>
<dbReference type="GO" id="GO:0042597">
    <property type="term" value="C:periplasmic space"/>
    <property type="evidence" value="ECO:0007669"/>
    <property type="project" value="UniProtKB-SubCell"/>
</dbReference>
<dbReference type="RefSeq" id="WP_197456490.1">
    <property type="nucleotide sequence ID" value="NZ_LRRD01000050.1"/>
</dbReference>
<comment type="function">
    <text evidence="7">Required for disulfide bond formation in some periplasmic proteins. Acts by transferring its disulfide bond to other proteins and is reduced in the process.</text>
</comment>
<dbReference type="STRING" id="1789004.FEMY_19110"/>
<keyword evidence="10" id="KW-1185">Reference proteome</keyword>